<evidence type="ECO:0000256" key="7">
    <source>
        <dbReference type="ARBA" id="ARBA00023054"/>
    </source>
</evidence>
<dbReference type="GeneID" id="106463289"/>
<accession>A0ABM1SS43</accession>
<gene>
    <name evidence="14 15" type="primary">LOC106463289</name>
</gene>
<evidence type="ECO:0000256" key="10">
    <source>
        <dbReference type="ARBA" id="ARBA00023242"/>
    </source>
</evidence>
<keyword evidence="11" id="KW-0131">Cell cycle</keyword>
<evidence type="ECO:0000313" key="13">
    <source>
        <dbReference type="Proteomes" id="UP000694941"/>
    </source>
</evidence>
<keyword evidence="13" id="KW-1185">Reference proteome</keyword>
<dbReference type="Pfam" id="PF10523">
    <property type="entry name" value="BEN"/>
    <property type="match status" value="1"/>
</dbReference>
<dbReference type="PANTHER" id="PTHR16243">
    <property type="entry name" value="BTG3-ASSOCIATED NUCLEAR PROTEIN BANP"/>
    <property type="match status" value="1"/>
</dbReference>
<dbReference type="RefSeq" id="XP_022246448.1">
    <property type="nucleotide sequence ID" value="XM_022390740.1"/>
</dbReference>
<name>A0ABM1SS43_LIMPO</name>
<keyword evidence="4" id="KW-0678">Repressor</keyword>
<dbReference type="RefSeq" id="XP_022246449.1">
    <property type="nucleotide sequence ID" value="XM_022390741.1"/>
</dbReference>
<evidence type="ECO:0000256" key="1">
    <source>
        <dbReference type="ARBA" id="ARBA00004123"/>
    </source>
</evidence>
<keyword evidence="10" id="KW-0539">Nucleus</keyword>
<keyword evidence="9" id="KW-0804">Transcription</keyword>
<evidence type="ECO:0000259" key="12">
    <source>
        <dbReference type="PROSITE" id="PS51457"/>
    </source>
</evidence>
<keyword evidence="8" id="KW-0238">DNA-binding</keyword>
<keyword evidence="6" id="KW-0805">Transcription regulation</keyword>
<evidence type="ECO:0000256" key="3">
    <source>
        <dbReference type="ARBA" id="ARBA00015794"/>
    </source>
</evidence>
<dbReference type="PROSITE" id="PS51457">
    <property type="entry name" value="BEN"/>
    <property type="match status" value="1"/>
</dbReference>
<evidence type="ECO:0000256" key="9">
    <source>
        <dbReference type="ARBA" id="ARBA00023163"/>
    </source>
</evidence>
<evidence type="ECO:0000256" key="4">
    <source>
        <dbReference type="ARBA" id="ARBA00022491"/>
    </source>
</evidence>
<comment type="similarity">
    <text evidence="2">Belongs to the BANP/SMAR1 family.</text>
</comment>
<evidence type="ECO:0000256" key="6">
    <source>
        <dbReference type="ARBA" id="ARBA00023015"/>
    </source>
</evidence>
<evidence type="ECO:0000313" key="14">
    <source>
        <dbReference type="RefSeq" id="XP_022246448.1"/>
    </source>
</evidence>
<protein>
    <recommendedName>
        <fullName evidence="3">Protein BANP</fullName>
    </recommendedName>
</protein>
<dbReference type="PANTHER" id="PTHR16243:SF2">
    <property type="entry name" value="PROTEIN BANP"/>
    <property type="match status" value="1"/>
</dbReference>
<evidence type="ECO:0000256" key="5">
    <source>
        <dbReference type="ARBA" id="ARBA00022853"/>
    </source>
</evidence>
<organism evidence="13 15">
    <name type="scientific">Limulus polyphemus</name>
    <name type="common">Atlantic horseshoe crab</name>
    <dbReference type="NCBI Taxonomy" id="6850"/>
    <lineage>
        <taxon>Eukaryota</taxon>
        <taxon>Metazoa</taxon>
        <taxon>Ecdysozoa</taxon>
        <taxon>Arthropoda</taxon>
        <taxon>Chelicerata</taxon>
        <taxon>Merostomata</taxon>
        <taxon>Xiphosura</taxon>
        <taxon>Limulidae</taxon>
        <taxon>Limulus</taxon>
    </lineage>
</organism>
<dbReference type="InterPro" id="IPR042343">
    <property type="entry name" value="BANP"/>
</dbReference>
<proteinExistence type="inferred from homology"/>
<keyword evidence="5" id="KW-0156">Chromatin regulator</keyword>
<comment type="subcellular location">
    <subcellularLocation>
        <location evidence="1">Nucleus</location>
    </subcellularLocation>
</comment>
<evidence type="ECO:0000256" key="8">
    <source>
        <dbReference type="ARBA" id="ARBA00023125"/>
    </source>
</evidence>
<evidence type="ECO:0000256" key="2">
    <source>
        <dbReference type="ARBA" id="ARBA00009735"/>
    </source>
</evidence>
<dbReference type="SMART" id="SM01025">
    <property type="entry name" value="BEN"/>
    <property type="match status" value="1"/>
</dbReference>
<dbReference type="InterPro" id="IPR018379">
    <property type="entry name" value="BEN_domain"/>
</dbReference>
<evidence type="ECO:0000256" key="11">
    <source>
        <dbReference type="ARBA" id="ARBA00023306"/>
    </source>
</evidence>
<sequence>MSGEQDVIVRECKRVESYSANCTEESVSSSNVLFTNQQETNSSTHQALQVFTIDKNFLVSQLENGELCAADGTILRLHGPLQIDEAIAIDQDHLEGHEPSHIQQTSFVLDAETTDSVQAVLASVQQALLHRLDQLEKKVNDVDVWCESLSRRVDNVIASVKVSGPLNRVAIARKNKAGTIIVGLPSKQSDVCTSEGSTVRNSLQLINLNSENDYPNGSWLGSPEDPEMRVRCHILPSDLEAVNQSCATPEKMALTLLDYLFDRDTQACSNISGTGRHGKKQLDPLKIYGIKCHLMYKFHISAKDWHRIQQNLDSKCRTAFRRKQRGMPLTVKAFRNRVPQTYVHVASSSSELIGPESPSGVQHDLEFEPKIKTENHIFLEKSIPVGQTIPVSIQQADEIGVTVPIQCTSQMISTEHGDVQVIHATPEQLAQIQQNHQIHILSGAEMLREMESEDAPESISIAKPS</sequence>
<keyword evidence="7" id="KW-0175">Coiled coil</keyword>
<dbReference type="Proteomes" id="UP000694941">
    <property type="component" value="Unplaced"/>
</dbReference>
<dbReference type="Gene3D" id="1.10.10.2590">
    <property type="entry name" value="BEN domain"/>
    <property type="match status" value="1"/>
</dbReference>
<evidence type="ECO:0000313" key="15">
    <source>
        <dbReference type="RefSeq" id="XP_022246449.1"/>
    </source>
</evidence>
<feature type="domain" description="BEN" evidence="12">
    <location>
        <begin position="227"/>
        <end position="323"/>
    </location>
</feature>
<reference evidence="14 15" key="1">
    <citation type="submission" date="2025-05" db="UniProtKB">
        <authorList>
            <consortium name="RefSeq"/>
        </authorList>
    </citation>
    <scope>IDENTIFICATION</scope>
    <source>
        <tissue evidence="14 15">Muscle</tissue>
    </source>
</reference>